<keyword evidence="2 4" id="KW-0648">Protein biosynthesis</keyword>
<evidence type="ECO:0000256" key="3">
    <source>
        <dbReference type="ARBA" id="ARBA00023239"/>
    </source>
</evidence>
<evidence type="ECO:0000256" key="1">
    <source>
        <dbReference type="ARBA" id="ARBA00009798"/>
    </source>
</evidence>
<gene>
    <name evidence="6" type="ORF">FC87_GL000286</name>
</gene>
<dbReference type="GO" id="GO:0006412">
    <property type="term" value="P:translation"/>
    <property type="evidence" value="ECO:0007669"/>
    <property type="project" value="UniProtKB-KW"/>
</dbReference>
<dbReference type="PANTHER" id="PTHR30411">
    <property type="entry name" value="CYTOPLASMIC PROTEIN"/>
    <property type="match status" value="1"/>
</dbReference>
<dbReference type="Gene3D" id="3.90.960.10">
    <property type="entry name" value="YbaK/aminoacyl-tRNA synthetase-associated domain"/>
    <property type="match status" value="1"/>
</dbReference>
<keyword evidence="3 4" id="KW-0456">Lyase</keyword>
<evidence type="ECO:0000256" key="2">
    <source>
        <dbReference type="ARBA" id="ARBA00022917"/>
    </source>
</evidence>
<dbReference type="GO" id="GO:0002161">
    <property type="term" value="F:aminoacyl-tRNA deacylase activity"/>
    <property type="evidence" value="ECO:0007669"/>
    <property type="project" value="InterPro"/>
</dbReference>
<accession>A0A0R2CDN5</accession>
<evidence type="ECO:0000259" key="5">
    <source>
        <dbReference type="Pfam" id="PF04073"/>
    </source>
</evidence>
<dbReference type="InterPro" id="IPR004369">
    <property type="entry name" value="Prolyl-tRNA_editing_YbaK/EbsC"/>
</dbReference>
<dbReference type="Proteomes" id="UP000051586">
    <property type="component" value="Unassembled WGS sequence"/>
</dbReference>
<organism evidence="6 7">
    <name type="scientific">Fructilactobacillus florum DSM 22689 = JCM 16035</name>
    <dbReference type="NCBI Taxonomy" id="1423745"/>
    <lineage>
        <taxon>Bacteria</taxon>
        <taxon>Bacillati</taxon>
        <taxon>Bacillota</taxon>
        <taxon>Bacilli</taxon>
        <taxon>Lactobacillales</taxon>
        <taxon>Lactobacillaceae</taxon>
        <taxon>Fructilactobacillus</taxon>
    </lineage>
</organism>
<protein>
    <recommendedName>
        <fullName evidence="4">Cys-tRNA(Pro)/Cys-tRNA(Cys) deacylase</fullName>
        <ecNumber evidence="4">4.2.-.-</ecNumber>
    </recommendedName>
</protein>
<dbReference type="PIRSF" id="PIRSF006181">
    <property type="entry name" value="EbsC_YbaK"/>
    <property type="match status" value="1"/>
</dbReference>
<proteinExistence type="inferred from homology"/>
<evidence type="ECO:0000256" key="4">
    <source>
        <dbReference type="PIRNR" id="PIRNR006181"/>
    </source>
</evidence>
<name>A0A0R2CDN5_9LACO</name>
<dbReference type="PATRIC" id="fig|1423745.4.peg.295"/>
<dbReference type="EMBL" id="AYZI01000011">
    <property type="protein sequence ID" value="KRM89871.1"/>
    <property type="molecule type" value="Genomic_DNA"/>
</dbReference>
<dbReference type="EC" id="4.2.-.-" evidence="4"/>
<dbReference type="RefSeq" id="WP_056961917.1">
    <property type="nucleotide sequence ID" value="NZ_AYZI01000011.1"/>
</dbReference>
<dbReference type="GO" id="GO:0016829">
    <property type="term" value="F:lyase activity"/>
    <property type="evidence" value="ECO:0007669"/>
    <property type="project" value="UniProtKB-KW"/>
</dbReference>
<evidence type="ECO:0000313" key="7">
    <source>
        <dbReference type="Proteomes" id="UP000051586"/>
    </source>
</evidence>
<feature type="domain" description="YbaK/aminoacyl-tRNA synthetase-associated" evidence="5">
    <location>
        <begin position="48"/>
        <end position="155"/>
    </location>
</feature>
<dbReference type="InterPro" id="IPR036754">
    <property type="entry name" value="YbaK/aa-tRNA-synt-asso_dom_sf"/>
</dbReference>
<dbReference type="PANTHER" id="PTHR30411:SF0">
    <property type="entry name" value="CYS-TRNA(PRO)_CYS-TRNA(CYS) DEACYLASE YBAK"/>
    <property type="match status" value="1"/>
</dbReference>
<dbReference type="SUPFAM" id="SSF55826">
    <property type="entry name" value="YbaK/ProRS associated domain"/>
    <property type="match status" value="1"/>
</dbReference>
<evidence type="ECO:0000313" key="6">
    <source>
        <dbReference type="EMBL" id="KRM89871.1"/>
    </source>
</evidence>
<reference evidence="6 7" key="1">
    <citation type="journal article" date="2015" name="Genome Announc.">
        <title>Expanding the biotechnology potential of lactobacilli through comparative genomics of 213 strains and associated genera.</title>
        <authorList>
            <person name="Sun Z."/>
            <person name="Harris H.M."/>
            <person name="McCann A."/>
            <person name="Guo C."/>
            <person name="Argimon S."/>
            <person name="Zhang W."/>
            <person name="Yang X."/>
            <person name="Jeffery I.B."/>
            <person name="Cooney J.C."/>
            <person name="Kagawa T.F."/>
            <person name="Liu W."/>
            <person name="Song Y."/>
            <person name="Salvetti E."/>
            <person name="Wrobel A."/>
            <person name="Rasinkangas P."/>
            <person name="Parkhill J."/>
            <person name="Rea M.C."/>
            <person name="O'Sullivan O."/>
            <person name="Ritari J."/>
            <person name="Douillard F.P."/>
            <person name="Paul Ross R."/>
            <person name="Yang R."/>
            <person name="Briner A.E."/>
            <person name="Felis G.E."/>
            <person name="de Vos W.M."/>
            <person name="Barrangou R."/>
            <person name="Klaenhammer T.R."/>
            <person name="Caufield P.W."/>
            <person name="Cui Y."/>
            <person name="Zhang H."/>
            <person name="O'Toole P.W."/>
        </authorList>
    </citation>
    <scope>NUCLEOTIDE SEQUENCE [LARGE SCALE GENOMIC DNA]</scope>
    <source>
        <strain evidence="6 7">DSM 22689</strain>
    </source>
</reference>
<sequence>MTKKNHGKLHKTLVEQVLDQHKIKYQQIEFATHQVGDVFELDAHQQSYQRHQIYKTLAAITKDHEPIIGVVPLDCRLSLKKLARAADKKKVQMIPLKDLAAITTFEHGANTPVGIYEKKGYPIYFDCSAQQQGEIIISSGQIGRSVLVNAEAVAKLVHASFADLIEA</sequence>
<comment type="similarity">
    <text evidence="1 4">Belongs to the prolyl-tRNA editing family. YbaK/EbsC subfamily.</text>
</comment>
<dbReference type="STRING" id="1423745.GCA_001311215_01513"/>
<comment type="caution">
    <text evidence="6">The sequence shown here is derived from an EMBL/GenBank/DDBJ whole genome shotgun (WGS) entry which is preliminary data.</text>
</comment>
<dbReference type="Pfam" id="PF04073">
    <property type="entry name" value="tRNA_edit"/>
    <property type="match status" value="1"/>
</dbReference>
<dbReference type="InterPro" id="IPR007214">
    <property type="entry name" value="YbaK/aa-tRNA-synth-assoc-dom"/>
</dbReference>
<dbReference type="AlphaFoldDB" id="A0A0R2CDN5"/>